<name>A0A0E9P7H8_ANGAN</name>
<dbReference type="EMBL" id="GBXM01107966">
    <property type="protein sequence ID" value="JAH00611.1"/>
    <property type="molecule type" value="Transcribed_RNA"/>
</dbReference>
<protein>
    <submittedName>
        <fullName evidence="1">Uncharacterized protein</fullName>
    </submittedName>
</protein>
<dbReference type="AlphaFoldDB" id="A0A0E9P7H8"/>
<organism evidence="1">
    <name type="scientific">Anguilla anguilla</name>
    <name type="common">European freshwater eel</name>
    <name type="synonym">Muraena anguilla</name>
    <dbReference type="NCBI Taxonomy" id="7936"/>
    <lineage>
        <taxon>Eukaryota</taxon>
        <taxon>Metazoa</taxon>
        <taxon>Chordata</taxon>
        <taxon>Craniata</taxon>
        <taxon>Vertebrata</taxon>
        <taxon>Euteleostomi</taxon>
        <taxon>Actinopterygii</taxon>
        <taxon>Neopterygii</taxon>
        <taxon>Teleostei</taxon>
        <taxon>Anguilliformes</taxon>
        <taxon>Anguillidae</taxon>
        <taxon>Anguilla</taxon>
    </lineage>
</organism>
<proteinExistence type="predicted"/>
<reference evidence="1" key="1">
    <citation type="submission" date="2014-11" db="EMBL/GenBank/DDBJ databases">
        <authorList>
            <person name="Amaro Gonzalez C."/>
        </authorList>
    </citation>
    <scope>NUCLEOTIDE SEQUENCE</scope>
</reference>
<sequence>MVQIVSITRKRSTQCLMLYRQNVYSIYTLLSSWSPTNPTKTFLSTC</sequence>
<evidence type="ECO:0000313" key="1">
    <source>
        <dbReference type="EMBL" id="JAH00611.1"/>
    </source>
</evidence>
<accession>A0A0E9P7H8</accession>
<reference evidence="1" key="2">
    <citation type="journal article" date="2015" name="Fish Shellfish Immunol.">
        <title>Early steps in the European eel (Anguilla anguilla)-Vibrio vulnificus interaction in the gills: Role of the RtxA13 toxin.</title>
        <authorList>
            <person name="Callol A."/>
            <person name="Pajuelo D."/>
            <person name="Ebbesson L."/>
            <person name="Teles M."/>
            <person name="MacKenzie S."/>
            <person name="Amaro C."/>
        </authorList>
    </citation>
    <scope>NUCLEOTIDE SEQUENCE</scope>
</reference>